<proteinExistence type="predicted"/>
<dbReference type="Proteomes" id="UP000664417">
    <property type="component" value="Unassembled WGS sequence"/>
</dbReference>
<keyword evidence="2" id="KW-1185">Reference proteome</keyword>
<evidence type="ECO:0000313" key="2">
    <source>
        <dbReference type="Proteomes" id="UP000664417"/>
    </source>
</evidence>
<dbReference type="EMBL" id="JAFREP010000022">
    <property type="protein sequence ID" value="MBO1321221.1"/>
    <property type="molecule type" value="Genomic_DNA"/>
</dbReference>
<evidence type="ECO:0000313" key="1">
    <source>
        <dbReference type="EMBL" id="MBO1321221.1"/>
    </source>
</evidence>
<accession>A0A8J7QIA9</accession>
<gene>
    <name evidence="1" type="ORF">J3U88_22260</name>
</gene>
<comment type="caution">
    <text evidence="1">The sequence shown here is derived from an EMBL/GenBank/DDBJ whole genome shotgun (WGS) entry which is preliminary data.</text>
</comment>
<sequence length="157" mass="18127">MTASTRPSTSEKPPALRRFLGMCLPALVLVAAALTQCTDERPTKPLSKSEQDYCFQELEKHKRLLHTLKVQRMDARTPALGNLTEMEAQLLELVPEDKRLEFLEVFDHLTQNYHNRLRDLERGNADLRRENQLIHIELNIVKGKRRREASTETPKGI</sequence>
<reference evidence="1" key="1">
    <citation type="submission" date="2021-03" db="EMBL/GenBank/DDBJ databases">
        <authorList>
            <person name="Wang G."/>
        </authorList>
    </citation>
    <scope>NUCLEOTIDE SEQUENCE</scope>
    <source>
        <strain evidence="1">KCTC 12899</strain>
    </source>
</reference>
<protein>
    <submittedName>
        <fullName evidence="1">Uncharacterized protein</fullName>
    </submittedName>
</protein>
<name>A0A8J7QIA9_9BACT</name>
<dbReference type="AlphaFoldDB" id="A0A8J7QIA9"/>
<organism evidence="1 2">
    <name type="scientific">Acanthopleuribacter pedis</name>
    <dbReference type="NCBI Taxonomy" id="442870"/>
    <lineage>
        <taxon>Bacteria</taxon>
        <taxon>Pseudomonadati</taxon>
        <taxon>Acidobacteriota</taxon>
        <taxon>Holophagae</taxon>
        <taxon>Acanthopleuribacterales</taxon>
        <taxon>Acanthopleuribacteraceae</taxon>
        <taxon>Acanthopleuribacter</taxon>
    </lineage>
</organism>
<dbReference type="RefSeq" id="WP_207861195.1">
    <property type="nucleotide sequence ID" value="NZ_JAFREP010000022.1"/>
</dbReference>